<keyword evidence="2" id="KW-1185">Reference proteome</keyword>
<dbReference type="Proteomes" id="UP000243686">
    <property type="component" value="Unassembled WGS sequence"/>
</dbReference>
<protein>
    <submittedName>
        <fullName evidence="1">Uncharacterized protein</fullName>
    </submittedName>
</protein>
<sequence>MCVVSFRIPPAGSYVSLDSQNSTPQAPRSKTDADGVELRQAVSRKFTVVAHDGSVYELPIGDDIVVPAAAESPACCPLSDTTLYASYESESPDELSLVKAACRQGCKLLQRGLDFVLIWLPSKQSKLFPYRVLFSGICLTPPASWRRLFMF</sequence>
<gene>
    <name evidence="1" type="ORF">X801_01372</name>
</gene>
<dbReference type="AlphaFoldDB" id="A0A1S8X7K7"/>
<dbReference type="EMBL" id="KV891698">
    <property type="protein sequence ID" value="OON22725.1"/>
    <property type="molecule type" value="Genomic_DNA"/>
</dbReference>
<proteinExistence type="predicted"/>
<evidence type="ECO:0000313" key="1">
    <source>
        <dbReference type="EMBL" id="OON22725.1"/>
    </source>
</evidence>
<evidence type="ECO:0000313" key="2">
    <source>
        <dbReference type="Proteomes" id="UP000243686"/>
    </source>
</evidence>
<reference evidence="1 2" key="1">
    <citation type="submission" date="2015-03" db="EMBL/GenBank/DDBJ databases">
        <title>Draft genome of the nematode, Opisthorchis viverrini.</title>
        <authorList>
            <person name="Mitreva M."/>
        </authorList>
    </citation>
    <scope>NUCLEOTIDE SEQUENCE [LARGE SCALE GENOMIC DNA]</scope>
    <source>
        <strain evidence="1">Khon Kaen</strain>
    </source>
</reference>
<organism evidence="1 2">
    <name type="scientific">Opisthorchis viverrini</name>
    <name type="common">Southeast Asian liver fluke</name>
    <dbReference type="NCBI Taxonomy" id="6198"/>
    <lineage>
        <taxon>Eukaryota</taxon>
        <taxon>Metazoa</taxon>
        <taxon>Spiralia</taxon>
        <taxon>Lophotrochozoa</taxon>
        <taxon>Platyhelminthes</taxon>
        <taxon>Trematoda</taxon>
        <taxon>Digenea</taxon>
        <taxon>Opisthorchiida</taxon>
        <taxon>Opisthorchiata</taxon>
        <taxon>Opisthorchiidae</taxon>
        <taxon>Opisthorchis</taxon>
    </lineage>
</organism>
<name>A0A1S8X7K7_OPIVI</name>
<accession>A0A1S8X7K7</accession>